<evidence type="ECO:0000256" key="2">
    <source>
        <dbReference type="ARBA" id="ARBA00022741"/>
    </source>
</evidence>
<name>A0A5J9VRP8_9POAL</name>
<accession>A0A5J9VRP8</accession>
<reference evidence="7 8" key="1">
    <citation type="journal article" date="2019" name="Sci. Rep.">
        <title>A high-quality genome of Eragrostis curvula grass provides insights into Poaceae evolution and supports new strategies to enhance forage quality.</title>
        <authorList>
            <person name="Carballo J."/>
            <person name="Santos B.A.C.M."/>
            <person name="Zappacosta D."/>
            <person name="Garbus I."/>
            <person name="Selva J.P."/>
            <person name="Gallo C.A."/>
            <person name="Diaz A."/>
            <person name="Albertini E."/>
            <person name="Caccamo M."/>
            <person name="Echenique V."/>
        </authorList>
    </citation>
    <scope>NUCLEOTIDE SEQUENCE [LARGE SCALE GENOMIC DNA]</scope>
    <source>
        <strain evidence="8">cv. Victoria</strain>
        <tissue evidence="7">Leaf</tissue>
    </source>
</reference>
<dbReference type="NCBIfam" id="TIGR02727">
    <property type="entry name" value="MTHFS_bact"/>
    <property type="match status" value="1"/>
</dbReference>
<dbReference type="Proteomes" id="UP000324897">
    <property type="component" value="Chromosome 4"/>
</dbReference>
<dbReference type="EMBL" id="RWGY01000007">
    <property type="protein sequence ID" value="TVU38217.1"/>
    <property type="molecule type" value="Genomic_DNA"/>
</dbReference>
<dbReference type="PANTHER" id="PTHR23407:SF1">
    <property type="entry name" value="5-FORMYLTETRAHYDROFOLATE CYCLO-LIGASE"/>
    <property type="match status" value="1"/>
</dbReference>
<evidence type="ECO:0000256" key="3">
    <source>
        <dbReference type="ARBA" id="ARBA00022840"/>
    </source>
</evidence>
<dbReference type="PANTHER" id="PTHR23407">
    <property type="entry name" value="ATPASE INHIBITOR/5-FORMYLTETRAHYDROFOLATE CYCLO-LIGASE"/>
    <property type="match status" value="1"/>
</dbReference>
<evidence type="ECO:0000256" key="1">
    <source>
        <dbReference type="ARBA" id="ARBA00010638"/>
    </source>
</evidence>
<keyword evidence="3" id="KW-0067">ATP-binding</keyword>
<dbReference type="GO" id="GO:0035999">
    <property type="term" value="P:tetrahydrofolate interconversion"/>
    <property type="evidence" value="ECO:0007669"/>
    <property type="project" value="TreeGrafter"/>
</dbReference>
<dbReference type="Pfam" id="PF01812">
    <property type="entry name" value="5-FTHF_cyc-lig"/>
    <property type="match status" value="1"/>
</dbReference>
<proteinExistence type="inferred from homology"/>
<dbReference type="Gramene" id="TVU38217">
    <property type="protein sequence ID" value="TVU38217"/>
    <property type="gene ID" value="EJB05_11574"/>
</dbReference>
<dbReference type="InterPro" id="IPR024185">
    <property type="entry name" value="FTHF_cligase-like_sf"/>
</dbReference>
<dbReference type="GO" id="GO:0005739">
    <property type="term" value="C:mitochondrion"/>
    <property type="evidence" value="ECO:0007669"/>
    <property type="project" value="TreeGrafter"/>
</dbReference>
<comment type="similarity">
    <text evidence="1">Belongs to the 5-formyltetrahydrofolate cyclo-ligase family.</text>
</comment>
<dbReference type="InterPro" id="IPR037171">
    <property type="entry name" value="NagB/RpiA_transferase-like"/>
</dbReference>
<dbReference type="OrthoDB" id="2015992at2759"/>
<feature type="region of interest" description="Disordered" evidence="6">
    <location>
        <begin position="79"/>
        <end position="98"/>
    </location>
</feature>
<dbReference type="GO" id="GO:0009396">
    <property type="term" value="P:folic acid-containing compound biosynthetic process"/>
    <property type="evidence" value="ECO:0007669"/>
    <property type="project" value="TreeGrafter"/>
</dbReference>
<evidence type="ECO:0000256" key="5">
    <source>
        <dbReference type="ARBA" id="ARBA00038966"/>
    </source>
</evidence>
<dbReference type="SUPFAM" id="SSF100950">
    <property type="entry name" value="NagB/RpiA/CoA transferase-like"/>
    <property type="match status" value="1"/>
</dbReference>
<dbReference type="Gene3D" id="3.40.50.10420">
    <property type="entry name" value="NagB/RpiA/CoA transferase-like"/>
    <property type="match status" value="1"/>
</dbReference>
<evidence type="ECO:0000256" key="6">
    <source>
        <dbReference type="SAM" id="MobiDB-lite"/>
    </source>
</evidence>
<keyword evidence="2" id="KW-0547">Nucleotide-binding</keyword>
<dbReference type="AlphaFoldDB" id="A0A5J9VRP8"/>
<comment type="caution">
    <text evidence="7">The sequence shown here is derived from an EMBL/GenBank/DDBJ whole genome shotgun (WGS) entry which is preliminary data.</text>
</comment>
<evidence type="ECO:0000313" key="7">
    <source>
        <dbReference type="EMBL" id="TVU38217.1"/>
    </source>
</evidence>
<evidence type="ECO:0000256" key="4">
    <source>
        <dbReference type="ARBA" id="ARBA00036539"/>
    </source>
</evidence>
<dbReference type="FunFam" id="3.40.50.10420:FF:000003">
    <property type="entry name" value="5-formyltetrahydrofolate cyclo-ligase"/>
    <property type="match status" value="1"/>
</dbReference>
<dbReference type="GO" id="GO:0005524">
    <property type="term" value="F:ATP binding"/>
    <property type="evidence" value="ECO:0007669"/>
    <property type="project" value="UniProtKB-KW"/>
</dbReference>
<protein>
    <recommendedName>
        <fullName evidence="5">5-formyltetrahydrofolate cyclo-ligase</fullName>
        <ecNumber evidence="5">6.3.3.2</ecNumber>
    </recommendedName>
</protein>
<dbReference type="EC" id="6.3.3.2" evidence="5"/>
<feature type="compositionally biased region" description="Polar residues" evidence="6">
    <location>
        <begin position="86"/>
        <end position="98"/>
    </location>
</feature>
<comment type="catalytic activity">
    <reaction evidence="4">
        <text>(6S)-5-formyl-5,6,7,8-tetrahydrofolate + ATP = (6R)-5,10-methenyltetrahydrofolate + ADP + phosphate</text>
        <dbReference type="Rhea" id="RHEA:10488"/>
        <dbReference type="ChEBI" id="CHEBI:30616"/>
        <dbReference type="ChEBI" id="CHEBI:43474"/>
        <dbReference type="ChEBI" id="CHEBI:57455"/>
        <dbReference type="ChEBI" id="CHEBI:57457"/>
        <dbReference type="ChEBI" id="CHEBI:456216"/>
        <dbReference type="EC" id="6.3.3.2"/>
    </reaction>
</comment>
<sequence>MLCSGAPSIPPPLLCLRWRRRRFGALKEHENNRFVWLMPRRELGQLLNPNFVVPTMPTVLDHLVSWSRPRFWVHLAPPPSAPPSSRTGGNSVASSTSSFQPNLRARCAGVRAYLLKPGATGTRRDGRASARRHDKGGEMIKNAVASLMVRVHLHHLPRAAPAPTYRRLLPVPRLRSTASPSVPAAAMSTVAAQAVADQKRALRAEVRRALKALSPDQRASEDLAIQSTILNSSWFKESKRLCAYISCYQLREVDTSKIVAEILPPNPGQEGQVKDLYVPRVEDKNRNMKMLKITTMDDLVKNSMNILEPSPVDANGNDREDVLSASSPVDLFLLPGQAFDKTGRRLGRGGGYYDTFLMKYQELAKEKGWSQPLLVALSYSVQILEDGSIPINSTDVPIDALVTSSGIIPISPSALERMP</sequence>
<dbReference type="GO" id="GO:0030272">
    <property type="term" value="F:5-formyltetrahydrofolate cyclo-ligase activity"/>
    <property type="evidence" value="ECO:0007669"/>
    <property type="project" value="UniProtKB-EC"/>
</dbReference>
<keyword evidence="8" id="KW-1185">Reference proteome</keyword>
<gene>
    <name evidence="7" type="ORF">EJB05_11574</name>
</gene>
<dbReference type="InterPro" id="IPR002698">
    <property type="entry name" value="FTHF_cligase"/>
</dbReference>
<evidence type="ECO:0000313" key="8">
    <source>
        <dbReference type="Proteomes" id="UP000324897"/>
    </source>
</evidence>
<organism evidence="7 8">
    <name type="scientific">Eragrostis curvula</name>
    <name type="common">weeping love grass</name>
    <dbReference type="NCBI Taxonomy" id="38414"/>
    <lineage>
        <taxon>Eukaryota</taxon>
        <taxon>Viridiplantae</taxon>
        <taxon>Streptophyta</taxon>
        <taxon>Embryophyta</taxon>
        <taxon>Tracheophyta</taxon>
        <taxon>Spermatophyta</taxon>
        <taxon>Magnoliopsida</taxon>
        <taxon>Liliopsida</taxon>
        <taxon>Poales</taxon>
        <taxon>Poaceae</taxon>
        <taxon>PACMAD clade</taxon>
        <taxon>Chloridoideae</taxon>
        <taxon>Eragrostideae</taxon>
        <taxon>Eragrostidinae</taxon>
        <taxon>Eragrostis</taxon>
    </lineage>
</organism>